<evidence type="ECO:0000313" key="13">
    <source>
        <dbReference type="Proteomes" id="UP000267251"/>
    </source>
</evidence>
<dbReference type="CDD" id="cd21077">
    <property type="entry name" value="DBD_Rad14"/>
    <property type="match status" value="1"/>
</dbReference>
<dbReference type="GO" id="GO:0008270">
    <property type="term" value="F:zinc ion binding"/>
    <property type="evidence" value="ECO:0007669"/>
    <property type="project" value="UniProtKB-KW"/>
</dbReference>
<reference evidence="13" key="1">
    <citation type="journal article" date="2018" name="Nat. Microbiol.">
        <title>Leveraging single-cell genomics to expand the fungal tree of life.</title>
        <authorList>
            <person name="Ahrendt S.R."/>
            <person name="Quandt C.A."/>
            <person name="Ciobanu D."/>
            <person name="Clum A."/>
            <person name="Salamov A."/>
            <person name="Andreopoulos B."/>
            <person name="Cheng J.F."/>
            <person name="Woyke T."/>
            <person name="Pelin A."/>
            <person name="Henrissat B."/>
            <person name="Reynolds N.K."/>
            <person name="Benny G.L."/>
            <person name="Smith M.E."/>
            <person name="James T.Y."/>
            <person name="Grigoriev I.V."/>
        </authorList>
    </citation>
    <scope>NUCLEOTIDE SEQUENCE [LARGE SCALE GENOMIC DNA]</scope>
</reference>
<keyword evidence="9" id="KW-0539">Nucleus</keyword>
<dbReference type="GO" id="GO:0000110">
    <property type="term" value="C:nucleotide-excision repair factor 1 complex"/>
    <property type="evidence" value="ECO:0007669"/>
    <property type="project" value="TreeGrafter"/>
</dbReference>
<name>A0A4P9XYP1_9FUNG</name>
<keyword evidence="7" id="KW-0238">DNA-binding</keyword>
<dbReference type="PANTHER" id="PTHR10142">
    <property type="entry name" value="DNA REPAIR PROTEIN COMPLEMENTING XP-A CELLS"/>
    <property type="match status" value="1"/>
</dbReference>
<dbReference type="InterPro" id="IPR022652">
    <property type="entry name" value="Znf_XPA_CS"/>
</dbReference>
<dbReference type="InterPro" id="IPR000465">
    <property type="entry name" value="XPA/RAD14"/>
</dbReference>
<feature type="region of interest" description="Disordered" evidence="10">
    <location>
        <begin position="247"/>
        <end position="283"/>
    </location>
</feature>
<evidence type="ECO:0000259" key="11">
    <source>
        <dbReference type="Pfam" id="PF05181"/>
    </source>
</evidence>
<feature type="domain" description="XPA C-terminal" evidence="11">
    <location>
        <begin position="156"/>
        <end position="206"/>
    </location>
</feature>
<keyword evidence="4" id="KW-0227">DNA damage</keyword>
<keyword evidence="6" id="KW-0862">Zinc</keyword>
<dbReference type="InterPro" id="IPR009061">
    <property type="entry name" value="DNA-bd_dom_put_sf"/>
</dbReference>
<comment type="subcellular location">
    <subcellularLocation>
        <location evidence="1">Nucleus</location>
    </subcellularLocation>
</comment>
<evidence type="ECO:0000256" key="8">
    <source>
        <dbReference type="ARBA" id="ARBA00023204"/>
    </source>
</evidence>
<evidence type="ECO:0000256" key="10">
    <source>
        <dbReference type="SAM" id="MobiDB-lite"/>
    </source>
</evidence>
<dbReference type="Gene3D" id="3.90.530.10">
    <property type="entry name" value="XPA C-terminal domain"/>
    <property type="match status" value="1"/>
</dbReference>
<dbReference type="Proteomes" id="UP000267251">
    <property type="component" value="Unassembled WGS sequence"/>
</dbReference>
<keyword evidence="8" id="KW-0234">DNA repair</keyword>
<evidence type="ECO:0000256" key="6">
    <source>
        <dbReference type="ARBA" id="ARBA00022833"/>
    </source>
</evidence>
<evidence type="ECO:0000256" key="3">
    <source>
        <dbReference type="ARBA" id="ARBA00022723"/>
    </source>
</evidence>
<dbReference type="GO" id="GO:0000715">
    <property type="term" value="P:nucleotide-excision repair, DNA damage recognition"/>
    <property type="evidence" value="ECO:0007669"/>
    <property type="project" value="TreeGrafter"/>
</dbReference>
<feature type="compositionally biased region" description="Low complexity" evidence="10">
    <location>
        <begin position="46"/>
        <end position="60"/>
    </location>
</feature>
<keyword evidence="13" id="KW-1185">Reference proteome</keyword>
<dbReference type="PROSITE" id="PS00753">
    <property type="entry name" value="XPA_2"/>
    <property type="match status" value="1"/>
</dbReference>
<dbReference type="InterPro" id="IPR022658">
    <property type="entry name" value="XPA_CS"/>
</dbReference>
<dbReference type="GO" id="GO:0006284">
    <property type="term" value="P:base-excision repair"/>
    <property type="evidence" value="ECO:0007669"/>
    <property type="project" value="TreeGrafter"/>
</dbReference>
<feature type="compositionally biased region" description="Basic and acidic residues" evidence="10">
    <location>
        <begin position="95"/>
        <end position="107"/>
    </location>
</feature>
<comment type="similarity">
    <text evidence="2">Belongs to the XPA family.</text>
</comment>
<accession>A0A4P9XYP1</accession>
<keyword evidence="5" id="KW-0863">Zinc-finger</keyword>
<dbReference type="GO" id="GO:0003684">
    <property type="term" value="F:damaged DNA binding"/>
    <property type="evidence" value="ECO:0007669"/>
    <property type="project" value="InterPro"/>
</dbReference>
<dbReference type="GO" id="GO:0070914">
    <property type="term" value="P:UV-damage excision repair"/>
    <property type="evidence" value="ECO:0007669"/>
    <property type="project" value="TreeGrafter"/>
</dbReference>
<evidence type="ECO:0000256" key="2">
    <source>
        <dbReference type="ARBA" id="ARBA00005548"/>
    </source>
</evidence>
<dbReference type="NCBIfam" id="TIGR00598">
    <property type="entry name" value="rad14"/>
    <property type="match status" value="1"/>
</dbReference>
<feature type="compositionally biased region" description="Basic residues" evidence="10">
    <location>
        <begin position="247"/>
        <end position="260"/>
    </location>
</feature>
<dbReference type="OrthoDB" id="68328at2759"/>
<evidence type="ECO:0000256" key="9">
    <source>
        <dbReference type="ARBA" id="ARBA00023242"/>
    </source>
</evidence>
<protein>
    <submittedName>
        <fullName evidence="12">XPA protein C-terminus-domain-containing protein</fullName>
    </submittedName>
</protein>
<dbReference type="InterPro" id="IPR037129">
    <property type="entry name" value="XPA_sf"/>
</dbReference>
<dbReference type="PANTHER" id="PTHR10142:SF0">
    <property type="entry name" value="DNA REPAIR PROTEIN COMPLEMENTING XP-A CELLS"/>
    <property type="match status" value="1"/>
</dbReference>
<evidence type="ECO:0000256" key="5">
    <source>
        <dbReference type="ARBA" id="ARBA00022771"/>
    </source>
</evidence>
<dbReference type="GO" id="GO:1901255">
    <property type="term" value="P:nucleotide-excision repair involved in interstrand cross-link repair"/>
    <property type="evidence" value="ECO:0007669"/>
    <property type="project" value="TreeGrafter"/>
</dbReference>
<dbReference type="Pfam" id="PF05181">
    <property type="entry name" value="XPA_C"/>
    <property type="match status" value="1"/>
</dbReference>
<dbReference type="InterPro" id="IPR022656">
    <property type="entry name" value="XPA_C"/>
</dbReference>
<evidence type="ECO:0000256" key="4">
    <source>
        <dbReference type="ARBA" id="ARBA00022763"/>
    </source>
</evidence>
<sequence>MSPHSKAQVTLTEEQQLRIAANLQAAKDRLATKRAAAPDLASGQVSGQASGPSGTSTQTTPRRKKPKYVEYDLSTLQDSRGGFLLPEEAEQAGGEGDRRDRPTRDLPRPLPTLALSLNPEENPKCRECESTDLDVQYYTTFAVSVCHRCRKEVADKYSLLTKTECKEDYLLTDEELRDEAVMPHLSRPNPHKAHWSDMHLFLREQVEDFAFAKWGSPEALDAEYARREEGKKVRAERKFRQKVHELRRRTRTSTWNKKRLHSGEEDGRPHRHKFTKEEGKEGKEVCSGCGLTVDVDEF</sequence>
<dbReference type="EMBL" id="KZ989085">
    <property type="protein sequence ID" value="RKP11232.1"/>
    <property type="molecule type" value="Genomic_DNA"/>
</dbReference>
<dbReference type="SUPFAM" id="SSF46955">
    <property type="entry name" value="Putative DNA-binding domain"/>
    <property type="match status" value="1"/>
</dbReference>
<dbReference type="Pfam" id="PF01286">
    <property type="entry name" value="XPA_N"/>
    <property type="match status" value="1"/>
</dbReference>
<evidence type="ECO:0000313" key="12">
    <source>
        <dbReference type="EMBL" id="RKP11232.1"/>
    </source>
</evidence>
<organism evidence="12 13">
    <name type="scientific">Piptocephalis cylindrospora</name>
    <dbReference type="NCBI Taxonomy" id="1907219"/>
    <lineage>
        <taxon>Eukaryota</taxon>
        <taxon>Fungi</taxon>
        <taxon>Fungi incertae sedis</taxon>
        <taxon>Zoopagomycota</taxon>
        <taxon>Zoopagomycotina</taxon>
        <taxon>Zoopagomycetes</taxon>
        <taxon>Zoopagales</taxon>
        <taxon>Piptocephalidaceae</taxon>
        <taxon>Piptocephalis</taxon>
    </lineage>
</organism>
<keyword evidence="3" id="KW-0479">Metal-binding</keyword>
<proteinExistence type="inferred from homology"/>
<feature type="region of interest" description="Disordered" evidence="10">
    <location>
        <begin position="30"/>
        <end position="124"/>
    </location>
</feature>
<dbReference type="AlphaFoldDB" id="A0A4P9XYP1"/>
<evidence type="ECO:0000256" key="1">
    <source>
        <dbReference type="ARBA" id="ARBA00004123"/>
    </source>
</evidence>
<gene>
    <name evidence="12" type="ORF">BJ684DRAFT_13159</name>
</gene>
<evidence type="ECO:0000256" key="7">
    <source>
        <dbReference type="ARBA" id="ARBA00023125"/>
    </source>
</evidence>